<protein>
    <recommendedName>
        <fullName evidence="4">ADF-H domain-containing protein</fullName>
    </recommendedName>
</protein>
<dbReference type="Gene3D" id="3.40.20.10">
    <property type="entry name" value="Severin"/>
    <property type="match status" value="1"/>
</dbReference>
<gene>
    <name evidence="5" type="ORF">J1N35_008925</name>
</gene>
<dbReference type="InterPro" id="IPR017904">
    <property type="entry name" value="ADF/Cofilin"/>
</dbReference>
<proteinExistence type="inferred from homology"/>
<dbReference type="OrthoDB" id="10249245at2759"/>
<feature type="domain" description="ADF-H" evidence="4">
    <location>
        <begin position="236"/>
        <end position="368"/>
    </location>
</feature>
<dbReference type="InterPro" id="IPR029006">
    <property type="entry name" value="ADF-H/Gelsolin-like_dom_sf"/>
</dbReference>
<dbReference type="InterPro" id="IPR002108">
    <property type="entry name" value="ADF-H"/>
</dbReference>
<comment type="similarity">
    <text evidence="1">Belongs to the actin-binding proteins ADF family.</text>
</comment>
<dbReference type="SMART" id="SM00102">
    <property type="entry name" value="ADF"/>
    <property type="match status" value="1"/>
</dbReference>
<evidence type="ECO:0000256" key="1">
    <source>
        <dbReference type="ARBA" id="ARBA00006844"/>
    </source>
</evidence>
<sequence>MSCVQAPKTILNSSDRIARSFWWGHDYHKRGLHLCRWEQLCRPMHLGGLGIRQSKYMNDALVAMQAWHILANPRVHAANPSCEILHEAKLYGGIILSRNIVVMGNSVLSAQLPSPTSDKPEIRSPPRSPPSHPARLPTTRLTIALHHPCHASHKASATPSLHSNFTAPLHCIRQLGMGYQSRDSHNTGEETGDNINELMGNQMMKMEAAIINEMAKQRLEVGGGCEKMMKANSASGMAVNDECKTKFLELKAKRHYRFIVFKIEENLQQIVVEKVGAPKDSYEKLCSSLPSDECRYAVYDFDFTTDENCQKSKIFFIAWSPDTSRVRSKMLYASSKDRFRRELDGVQVELQATDPSEMSFDIVKERAF</sequence>
<dbReference type="PANTHER" id="PTHR11913">
    <property type="entry name" value="COFILIN-RELATED"/>
    <property type="match status" value="1"/>
</dbReference>
<dbReference type="CDD" id="cd11286">
    <property type="entry name" value="ADF_cofilin_like"/>
    <property type="match status" value="1"/>
</dbReference>
<accession>A0A9D3WAD6</accession>
<dbReference type="SUPFAM" id="SSF55753">
    <property type="entry name" value="Actin depolymerizing proteins"/>
    <property type="match status" value="1"/>
</dbReference>
<dbReference type="PROSITE" id="PS51263">
    <property type="entry name" value="ADF_H"/>
    <property type="match status" value="1"/>
</dbReference>
<comment type="caution">
    <text evidence="5">The sequence shown here is derived from an EMBL/GenBank/DDBJ whole genome shotgun (WGS) entry which is preliminary data.</text>
</comment>
<evidence type="ECO:0000313" key="6">
    <source>
        <dbReference type="Proteomes" id="UP000828251"/>
    </source>
</evidence>
<feature type="region of interest" description="Disordered" evidence="3">
    <location>
        <begin position="111"/>
        <end position="136"/>
    </location>
</feature>
<dbReference type="Proteomes" id="UP000828251">
    <property type="component" value="Unassembled WGS sequence"/>
</dbReference>
<reference evidence="5 6" key="1">
    <citation type="journal article" date="2021" name="Plant Biotechnol. J.">
        <title>Multi-omics assisted identification of the key and species-specific regulatory components of drought-tolerant mechanisms in Gossypium stocksii.</title>
        <authorList>
            <person name="Yu D."/>
            <person name="Ke L."/>
            <person name="Zhang D."/>
            <person name="Wu Y."/>
            <person name="Sun Y."/>
            <person name="Mei J."/>
            <person name="Sun J."/>
            <person name="Sun Y."/>
        </authorList>
    </citation>
    <scope>NUCLEOTIDE SEQUENCE [LARGE SCALE GENOMIC DNA]</scope>
    <source>
        <strain evidence="6">cv. E1</strain>
        <tissue evidence="5">Leaf</tissue>
    </source>
</reference>
<dbReference type="EMBL" id="JAIQCV010000003">
    <property type="protein sequence ID" value="KAH1115547.1"/>
    <property type="molecule type" value="Genomic_DNA"/>
</dbReference>
<dbReference type="AlphaFoldDB" id="A0A9D3WAD6"/>
<evidence type="ECO:0000259" key="4">
    <source>
        <dbReference type="PROSITE" id="PS51263"/>
    </source>
</evidence>
<dbReference type="FunFam" id="3.40.20.10:FF:000025">
    <property type="entry name" value="Actin-depolymerizing factor 2"/>
    <property type="match status" value="1"/>
</dbReference>
<dbReference type="GO" id="GO:0003779">
    <property type="term" value="F:actin binding"/>
    <property type="evidence" value="ECO:0007669"/>
    <property type="project" value="UniProtKB-KW"/>
</dbReference>
<dbReference type="Pfam" id="PF00241">
    <property type="entry name" value="Cofilin_ADF"/>
    <property type="match status" value="1"/>
</dbReference>
<keyword evidence="6" id="KW-1185">Reference proteome</keyword>
<name>A0A9D3WAD6_9ROSI</name>
<evidence type="ECO:0000256" key="3">
    <source>
        <dbReference type="SAM" id="MobiDB-lite"/>
    </source>
</evidence>
<dbReference type="GO" id="GO:0015629">
    <property type="term" value="C:actin cytoskeleton"/>
    <property type="evidence" value="ECO:0007669"/>
    <property type="project" value="InterPro"/>
</dbReference>
<organism evidence="5 6">
    <name type="scientific">Gossypium stocksii</name>
    <dbReference type="NCBI Taxonomy" id="47602"/>
    <lineage>
        <taxon>Eukaryota</taxon>
        <taxon>Viridiplantae</taxon>
        <taxon>Streptophyta</taxon>
        <taxon>Embryophyta</taxon>
        <taxon>Tracheophyta</taxon>
        <taxon>Spermatophyta</taxon>
        <taxon>Magnoliopsida</taxon>
        <taxon>eudicotyledons</taxon>
        <taxon>Gunneridae</taxon>
        <taxon>Pentapetalae</taxon>
        <taxon>rosids</taxon>
        <taxon>malvids</taxon>
        <taxon>Malvales</taxon>
        <taxon>Malvaceae</taxon>
        <taxon>Malvoideae</taxon>
        <taxon>Gossypium</taxon>
    </lineage>
</organism>
<evidence type="ECO:0000313" key="5">
    <source>
        <dbReference type="EMBL" id="KAH1115547.1"/>
    </source>
</evidence>
<evidence type="ECO:0000256" key="2">
    <source>
        <dbReference type="ARBA" id="ARBA00023203"/>
    </source>
</evidence>
<dbReference type="GO" id="GO:0030042">
    <property type="term" value="P:actin filament depolymerization"/>
    <property type="evidence" value="ECO:0007669"/>
    <property type="project" value="InterPro"/>
</dbReference>
<keyword evidence="2" id="KW-0009">Actin-binding</keyword>